<keyword evidence="1" id="KW-0812">Transmembrane</keyword>
<feature type="transmembrane region" description="Helical" evidence="1">
    <location>
        <begin position="12"/>
        <end position="34"/>
    </location>
</feature>
<keyword evidence="3" id="KW-1185">Reference proteome</keyword>
<reference evidence="2 3" key="1">
    <citation type="journal article" date="2019" name="Int. J. Syst. Evol. Microbiol.">
        <title>The Global Catalogue of Microorganisms (GCM) 10K type strain sequencing project: providing services to taxonomists for standard genome sequencing and annotation.</title>
        <authorList>
            <consortium name="The Broad Institute Genomics Platform"/>
            <consortium name="The Broad Institute Genome Sequencing Center for Infectious Disease"/>
            <person name="Wu L."/>
            <person name="Ma J."/>
        </authorList>
    </citation>
    <scope>NUCLEOTIDE SEQUENCE [LARGE SCALE GENOMIC DNA]</scope>
    <source>
        <strain evidence="2 3">JCM 4505</strain>
    </source>
</reference>
<proteinExistence type="predicted"/>
<name>A0ABN0VCZ8_9ACTN</name>
<dbReference type="EMBL" id="BAAABV010000015">
    <property type="protein sequence ID" value="GAA0287011.1"/>
    <property type="molecule type" value="Genomic_DNA"/>
</dbReference>
<evidence type="ECO:0000313" key="3">
    <source>
        <dbReference type="Proteomes" id="UP001501867"/>
    </source>
</evidence>
<organism evidence="2 3">
    <name type="scientific">Streptomyces polychromogenes</name>
    <dbReference type="NCBI Taxonomy" id="67342"/>
    <lineage>
        <taxon>Bacteria</taxon>
        <taxon>Bacillati</taxon>
        <taxon>Actinomycetota</taxon>
        <taxon>Actinomycetes</taxon>
        <taxon>Kitasatosporales</taxon>
        <taxon>Streptomycetaceae</taxon>
        <taxon>Streptomyces</taxon>
    </lineage>
</organism>
<feature type="transmembrane region" description="Helical" evidence="1">
    <location>
        <begin position="85"/>
        <end position="103"/>
    </location>
</feature>
<evidence type="ECO:0000256" key="1">
    <source>
        <dbReference type="SAM" id="Phobius"/>
    </source>
</evidence>
<keyword evidence="1" id="KW-1133">Transmembrane helix</keyword>
<accession>A0ABN0VCZ8</accession>
<evidence type="ECO:0000313" key="2">
    <source>
        <dbReference type="EMBL" id="GAA0287011.1"/>
    </source>
</evidence>
<sequence length="146" mass="14856">MNNEFILAGAQTALGDVGGGGMAVIFATVLILGVKGKGKKRLASVPAVVVGIFAGVEFDRAGDPWNTISQSLHEVVVETSSSGDLGTMGPGFAALFLLALFFYLKLSPAVGAILGLLMSSAWAAAPESVWRVPLKLVGTLLGIVGG</sequence>
<protein>
    <submittedName>
        <fullName evidence="2">Uncharacterized protein</fullName>
    </submittedName>
</protein>
<comment type="caution">
    <text evidence="2">The sequence shown here is derived from an EMBL/GenBank/DDBJ whole genome shotgun (WGS) entry which is preliminary data.</text>
</comment>
<dbReference type="RefSeq" id="WP_344157690.1">
    <property type="nucleotide sequence ID" value="NZ_BAAABV010000015.1"/>
</dbReference>
<keyword evidence="1" id="KW-0472">Membrane</keyword>
<dbReference type="Proteomes" id="UP001501867">
    <property type="component" value="Unassembled WGS sequence"/>
</dbReference>
<gene>
    <name evidence="2" type="ORF">GCM10010302_26720</name>
</gene>